<evidence type="ECO:0000313" key="2">
    <source>
        <dbReference type="Proteomes" id="UP001165960"/>
    </source>
</evidence>
<sequence>MPANLGVIPPTIETEILVLTLCPEFYAEDTLILFTGSSCPPAPLSVDFRLPGVSFGPVHFTEYPMKPEYKDYTPEKILELDL</sequence>
<organism evidence="1 2">
    <name type="scientific">Entomophthora muscae</name>
    <dbReference type="NCBI Taxonomy" id="34485"/>
    <lineage>
        <taxon>Eukaryota</taxon>
        <taxon>Fungi</taxon>
        <taxon>Fungi incertae sedis</taxon>
        <taxon>Zoopagomycota</taxon>
        <taxon>Entomophthoromycotina</taxon>
        <taxon>Entomophthoromycetes</taxon>
        <taxon>Entomophthorales</taxon>
        <taxon>Entomophthoraceae</taxon>
        <taxon>Entomophthora</taxon>
    </lineage>
</organism>
<reference evidence="1" key="1">
    <citation type="submission" date="2022-04" db="EMBL/GenBank/DDBJ databases">
        <title>Genome of the entomopathogenic fungus Entomophthora muscae.</title>
        <authorList>
            <person name="Elya C."/>
            <person name="Lovett B.R."/>
            <person name="Lee E."/>
            <person name="Macias A.M."/>
            <person name="Hajek A.E."/>
            <person name="De Bivort B.L."/>
            <person name="Kasson M.T."/>
            <person name="De Fine Licht H.H."/>
            <person name="Stajich J.E."/>
        </authorList>
    </citation>
    <scope>NUCLEOTIDE SEQUENCE</scope>
    <source>
        <strain evidence="1">Berkeley</strain>
    </source>
</reference>
<dbReference type="Proteomes" id="UP001165960">
    <property type="component" value="Unassembled WGS sequence"/>
</dbReference>
<gene>
    <name evidence="1" type="ORF">DSO57_1033020</name>
</gene>
<name>A0ACC2T0Q1_9FUNG</name>
<comment type="caution">
    <text evidence="1">The sequence shown here is derived from an EMBL/GenBank/DDBJ whole genome shotgun (WGS) entry which is preliminary data.</text>
</comment>
<accession>A0ACC2T0Q1</accession>
<protein>
    <submittedName>
        <fullName evidence="1">Uncharacterized protein</fullName>
    </submittedName>
</protein>
<keyword evidence="2" id="KW-1185">Reference proteome</keyword>
<proteinExistence type="predicted"/>
<evidence type="ECO:0000313" key="1">
    <source>
        <dbReference type="EMBL" id="KAJ9068016.1"/>
    </source>
</evidence>
<dbReference type="EMBL" id="QTSX02003805">
    <property type="protein sequence ID" value="KAJ9068016.1"/>
    <property type="molecule type" value="Genomic_DNA"/>
</dbReference>